<keyword evidence="1" id="KW-0812">Transmembrane</keyword>
<evidence type="ECO:0000256" key="1">
    <source>
        <dbReference type="SAM" id="Phobius"/>
    </source>
</evidence>
<name>A0A226DCJ3_FOLCA</name>
<dbReference type="Proteomes" id="UP000198287">
    <property type="component" value="Unassembled WGS sequence"/>
</dbReference>
<dbReference type="AlphaFoldDB" id="A0A226DCJ3"/>
<evidence type="ECO:0000313" key="3">
    <source>
        <dbReference type="Proteomes" id="UP000198287"/>
    </source>
</evidence>
<sequence length="236" mass="26620">MGKEDIELLKRNLRYGNYLKCLPVKWNPVNGRTVVKSKRQQREITVMLMIHLLATLCRLYSIILHPSNIIHRAEAIFGAMIYTISFFSRFDIPVDHGAVDVQNFVMISNNSETSGPPAPKVYLFIIFLIYAVGTTGLLVAIMVGILSIFAPCQPLPLISILCRDGVFLVCPSYSWVVRMLAAMDTGRWTQDTPKKSMDAGRRTLKIFNGRRTMDAGHKKFNAGRWTQDAGHNFADL</sequence>
<keyword evidence="1" id="KW-0472">Membrane</keyword>
<dbReference type="EMBL" id="LNIX01000026">
    <property type="protein sequence ID" value="OXA42437.1"/>
    <property type="molecule type" value="Genomic_DNA"/>
</dbReference>
<gene>
    <name evidence="2" type="ORF">Fcan01_23018</name>
</gene>
<keyword evidence="1" id="KW-1133">Transmembrane helix</keyword>
<keyword evidence="3" id="KW-1185">Reference proteome</keyword>
<reference evidence="2 3" key="1">
    <citation type="submission" date="2015-12" db="EMBL/GenBank/DDBJ databases">
        <title>The genome of Folsomia candida.</title>
        <authorList>
            <person name="Faddeeva A."/>
            <person name="Derks M.F."/>
            <person name="Anvar Y."/>
            <person name="Smit S."/>
            <person name="Van Straalen N."/>
            <person name="Roelofs D."/>
        </authorList>
    </citation>
    <scope>NUCLEOTIDE SEQUENCE [LARGE SCALE GENOMIC DNA]</scope>
    <source>
        <strain evidence="2 3">VU population</strain>
        <tissue evidence="2">Whole body</tissue>
    </source>
</reference>
<proteinExistence type="predicted"/>
<feature type="transmembrane region" description="Helical" evidence="1">
    <location>
        <begin position="121"/>
        <end position="149"/>
    </location>
</feature>
<protein>
    <submittedName>
        <fullName evidence="2">Uncharacterized protein</fullName>
    </submittedName>
</protein>
<accession>A0A226DCJ3</accession>
<feature type="transmembrane region" description="Helical" evidence="1">
    <location>
        <begin position="155"/>
        <end position="177"/>
    </location>
</feature>
<evidence type="ECO:0000313" key="2">
    <source>
        <dbReference type="EMBL" id="OXA42437.1"/>
    </source>
</evidence>
<comment type="caution">
    <text evidence="2">The sequence shown here is derived from an EMBL/GenBank/DDBJ whole genome shotgun (WGS) entry which is preliminary data.</text>
</comment>
<organism evidence="2 3">
    <name type="scientific">Folsomia candida</name>
    <name type="common">Springtail</name>
    <dbReference type="NCBI Taxonomy" id="158441"/>
    <lineage>
        <taxon>Eukaryota</taxon>
        <taxon>Metazoa</taxon>
        <taxon>Ecdysozoa</taxon>
        <taxon>Arthropoda</taxon>
        <taxon>Hexapoda</taxon>
        <taxon>Collembola</taxon>
        <taxon>Entomobryomorpha</taxon>
        <taxon>Isotomoidea</taxon>
        <taxon>Isotomidae</taxon>
        <taxon>Proisotominae</taxon>
        <taxon>Folsomia</taxon>
    </lineage>
</organism>